<organism evidence="1 2">
    <name type="scientific">Ixodes persulcatus</name>
    <name type="common">Taiga tick</name>
    <dbReference type="NCBI Taxonomy" id="34615"/>
    <lineage>
        <taxon>Eukaryota</taxon>
        <taxon>Metazoa</taxon>
        <taxon>Ecdysozoa</taxon>
        <taxon>Arthropoda</taxon>
        <taxon>Chelicerata</taxon>
        <taxon>Arachnida</taxon>
        <taxon>Acari</taxon>
        <taxon>Parasitiformes</taxon>
        <taxon>Ixodida</taxon>
        <taxon>Ixodoidea</taxon>
        <taxon>Ixodidae</taxon>
        <taxon>Ixodinae</taxon>
        <taxon>Ixodes</taxon>
    </lineage>
</organism>
<evidence type="ECO:0000313" key="2">
    <source>
        <dbReference type="Proteomes" id="UP000805193"/>
    </source>
</evidence>
<keyword evidence="2" id="KW-1185">Reference proteome</keyword>
<evidence type="ECO:0000313" key="1">
    <source>
        <dbReference type="EMBL" id="KAG0425469.1"/>
    </source>
</evidence>
<proteinExistence type="predicted"/>
<reference evidence="1 2" key="1">
    <citation type="journal article" date="2020" name="Cell">
        <title>Large-Scale Comparative Analyses of Tick Genomes Elucidate Their Genetic Diversity and Vector Capacities.</title>
        <authorList>
            <consortium name="Tick Genome and Microbiome Consortium (TIGMIC)"/>
            <person name="Jia N."/>
            <person name="Wang J."/>
            <person name="Shi W."/>
            <person name="Du L."/>
            <person name="Sun Y."/>
            <person name="Zhan W."/>
            <person name="Jiang J.F."/>
            <person name="Wang Q."/>
            <person name="Zhang B."/>
            <person name="Ji P."/>
            <person name="Bell-Sakyi L."/>
            <person name="Cui X.M."/>
            <person name="Yuan T.T."/>
            <person name="Jiang B.G."/>
            <person name="Yang W.F."/>
            <person name="Lam T.T."/>
            <person name="Chang Q.C."/>
            <person name="Ding S.J."/>
            <person name="Wang X.J."/>
            <person name="Zhu J.G."/>
            <person name="Ruan X.D."/>
            <person name="Zhao L."/>
            <person name="Wei J.T."/>
            <person name="Ye R.Z."/>
            <person name="Que T.C."/>
            <person name="Du C.H."/>
            <person name="Zhou Y.H."/>
            <person name="Cheng J.X."/>
            <person name="Dai P.F."/>
            <person name="Guo W.B."/>
            <person name="Han X.H."/>
            <person name="Huang E.J."/>
            <person name="Li L.F."/>
            <person name="Wei W."/>
            <person name="Gao Y.C."/>
            <person name="Liu J.Z."/>
            <person name="Shao H.Z."/>
            <person name="Wang X."/>
            <person name="Wang C.C."/>
            <person name="Yang T.C."/>
            <person name="Huo Q.B."/>
            <person name="Li W."/>
            <person name="Chen H.Y."/>
            <person name="Chen S.E."/>
            <person name="Zhou L.G."/>
            <person name="Ni X.B."/>
            <person name="Tian J.H."/>
            <person name="Sheng Y."/>
            <person name="Liu T."/>
            <person name="Pan Y.S."/>
            <person name="Xia L.Y."/>
            <person name="Li J."/>
            <person name="Zhao F."/>
            <person name="Cao W.C."/>
        </authorList>
    </citation>
    <scope>NUCLEOTIDE SEQUENCE [LARGE SCALE GENOMIC DNA]</scope>
    <source>
        <strain evidence="1">Iper-2018</strain>
    </source>
</reference>
<dbReference type="EMBL" id="JABSTQ010009842">
    <property type="protein sequence ID" value="KAG0425469.1"/>
    <property type="molecule type" value="Genomic_DNA"/>
</dbReference>
<protein>
    <submittedName>
        <fullName evidence="1">Uncharacterized protein</fullName>
    </submittedName>
</protein>
<name>A0AC60PW31_IXOPE</name>
<comment type="caution">
    <text evidence="1">The sequence shown here is derived from an EMBL/GenBank/DDBJ whole genome shotgun (WGS) entry which is preliminary data.</text>
</comment>
<dbReference type="Proteomes" id="UP000805193">
    <property type="component" value="Unassembled WGS sequence"/>
</dbReference>
<accession>A0AC60PW31</accession>
<gene>
    <name evidence="1" type="ORF">HPB47_027370</name>
</gene>
<sequence>MNHVWMVTLKTPLAKKKLVDAASFEAKGRRCVVIDPEKAEVRLKLHWIPFHLPDETVKKALEPYGKVEDVARETWRVGGFEGVQSTTPVVRLTLREDVTLEKLPHQLRLPGCTALVLAPGRAPLCLRCRRTGHIRRECRVPRCESCRRFGHLRDDCKKTYADVANGGPEDDASELLMDQDEAEDAAGGNSEGSQPQGRAQTFVAVPPPETSTTAELPEDNTDTPKSVRAGVARVSALQGDQRERDYSSRESTLSARPLEPTPTQEPGQPGNLQERLLQRWQTVTSKRGRRHAAPQGPPEGHVPKAPHRTDEEAQGTRQDSGRHPPSQDPQYHDPAARGKTAGIVLIIGGAANVPSQAKKTFRRCAGWNGIVEFGKQAVQGRVISIVDSTVSFSSALTFVEAGEVRPLQWLGISGRQEKGAILALDSRVSLLHPKKRKAGMKASIRGRVIHSPFPDIDIGDCHASQMLQEGLMKWSTKTIAVDSHQSLTAIELLTKIQRYAVGFQDHGLKPGSRVCAYIRNSIENLAAVQAVVFAGATLVMAKASYVAREVLYTLRDSECDYIVTDKETAPNLREITMPPTIKRFFSVGSAPGFIDILEFQELSETDLKPHVPADITDEVVVMLYTSGTTGLPKAVELSHRAYVSCYRALQYVVSVTLGFPDRLREVINEARMNNYPPVSLKLIAVAGTTISDSLRTEICKFFNVKSFVNFYGMTETNGFVSCTPVGQISMGSVGILCAGTKAKIIDLVSGDPLGPNERGELVIQSGNLMKGYYGHPEATRDVLSTDGWFRTGDIGYYDDNGHIYIIDRLKQMIKCMGNAVTPAELEDILTSHEAVVEAAVVGIPSSKYGEAPTACVVVSESKESHFESLERELKELVAGQTSLHKHLYGGVVFMKSLPKSDSGKILRQELKSRIMAGTL</sequence>